<feature type="transmembrane region" description="Helical" evidence="1">
    <location>
        <begin position="189"/>
        <end position="209"/>
    </location>
</feature>
<organism evidence="3 4">
    <name type="scientific">Gimesia panareensis</name>
    <dbReference type="NCBI Taxonomy" id="2527978"/>
    <lineage>
        <taxon>Bacteria</taxon>
        <taxon>Pseudomonadati</taxon>
        <taxon>Planctomycetota</taxon>
        <taxon>Planctomycetia</taxon>
        <taxon>Planctomycetales</taxon>
        <taxon>Planctomycetaceae</taxon>
        <taxon>Gimesia</taxon>
    </lineage>
</organism>
<dbReference type="Proteomes" id="UP000320839">
    <property type="component" value="Chromosome"/>
</dbReference>
<dbReference type="InterPro" id="IPR025565">
    <property type="entry name" value="DUF4328"/>
</dbReference>
<proteinExistence type="predicted"/>
<sequence length="230" mass="25749">MRECGESGTEMSVFAYRNESGFSRFLIFLIVLSAVLNGVAFGSSVMMHEMILAAQKGAEVTAVEAGIHNERQIVIGGAQLGAAIFVGVVFLVWVYRMSRNAHSIENAKLQYSPGWAVGWYFIPIVNLWKPYQAMREIYEVFINRPNDGKILPLWWFAWILASIMARISTRVVTKSDTLDQLLTKSEVTIFADACAVFLDLAAILLVITVSRACAARFEVNHFEAVTEDWE</sequence>
<protein>
    <recommendedName>
        <fullName evidence="2">DUF4328 domain-containing protein</fullName>
    </recommendedName>
</protein>
<accession>A0A518FJ52</accession>
<gene>
    <name evidence="3" type="ORF">Pan153_09600</name>
</gene>
<dbReference type="EMBL" id="CP036317">
    <property type="protein sequence ID" value="QDV16333.1"/>
    <property type="molecule type" value="Genomic_DNA"/>
</dbReference>
<keyword evidence="1" id="KW-0812">Transmembrane</keyword>
<feature type="transmembrane region" description="Helical" evidence="1">
    <location>
        <begin position="151"/>
        <end position="169"/>
    </location>
</feature>
<dbReference type="Pfam" id="PF14219">
    <property type="entry name" value="DUF4328"/>
    <property type="match status" value="1"/>
</dbReference>
<evidence type="ECO:0000313" key="3">
    <source>
        <dbReference type="EMBL" id="QDV16333.1"/>
    </source>
</evidence>
<name>A0A518FJ52_9PLAN</name>
<evidence type="ECO:0000259" key="2">
    <source>
        <dbReference type="Pfam" id="PF14219"/>
    </source>
</evidence>
<dbReference type="AlphaFoldDB" id="A0A518FJ52"/>
<feature type="domain" description="DUF4328" evidence="2">
    <location>
        <begin position="59"/>
        <end position="209"/>
    </location>
</feature>
<evidence type="ECO:0000313" key="4">
    <source>
        <dbReference type="Proteomes" id="UP000320839"/>
    </source>
</evidence>
<dbReference type="OrthoDB" id="4174975at2"/>
<keyword evidence="1" id="KW-0472">Membrane</keyword>
<reference evidence="3 4" key="1">
    <citation type="submission" date="2019-02" db="EMBL/GenBank/DDBJ databases">
        <title>Deep-cultivation of Planctomycetes and their phenomic and genomic characterization uncovers novel biology.</title>
        <authorList>
            <person name="Wiegand S."/>
            <person name="Jogler M."/>
            <person name="Boedeker C."/>
            <person name="Pinto D."/>
            <person name="Vollmers J."/>
            <person name="Rivas-Marin E."/>
            <person name="Kohn T."/>
            <person name="Peeters S.H."/>
            <person name="Heuer A."/>
            <person name="Rast P."/>
            <person name="Oberbeckmann S."/>
            <person name="Bunk B."/>
            <person name="Jeske O."/>
            <person name="Meyerdierks A."/>
            <person name="Storesund J.E."/>
            <person name="Kallscheuer N."/>
            <person name="Luecker S."/>
            <person name="Lage O.M."/>
            <person name="Pohl T."/>
            <person name="Merkel B.J."/>
            <person name="Hornburger P."/>
            <person name="Mueller R.-W."/>
            <person name="Bruemmer F."/>
            <person name="Labrenz M."/>
            <person name="Spormann A.M."/>
            <person name="Op den Camp H."/>
            <person name="Overmann J."/>
            <person name="Amann R."/>
            <person name="Jetten M.S.M."/>
            <person name="Mascher T."/>
            <person name="Medema M.H."/>
            <person name="Devos D.P."/>
            <person name="Kaster A.-K."/>
            <person name="Ovreas L."/>
            <person name="Rohde M."/>
            <person name="Galperin M.Y."/>
            <person name="Jogler C."/>
        </authorList>
    </citation>
    <scope>NUCLEOTIDE SEQUENCE [LARGE SCALE GENOMIC DNA]</scope>
    <source>
        <strain evidence="3 4">Pan153</strain>
    </source>
</reference>
<evidence type="ECO:0000256" key="1">
    <source>
        <dbReference type="SAM" id="Phobius"/>
    </source>
</evidence>
<feature type="transmembrane region" description="Helical" evidence="1">
    <location>
        <begin position="73"/>
        <end position="95"/>
    </location>
</feature>
<feature type="transmembrane region" description="Helical" evidence="1">
    <location>
        <begin position="25"/>
        <end position="46"/>
    </location>
</feature>
<keyword evidence="1" id="KW-1133">Transmembrane helix</keyword>